<evidence type="ECO:0000313" key="1">
    <source>
        <dbReference type="EMBL" id="JAH72905.1"/>
    </source>
</evidence>
<proteinExistence type="predicted"/>
<name>A0A0E9V639_ANGAN</name>
<accession>A0A0E9V639</accession>
<reference evidence="1" key="1">
    <citation type="submission" date="2014-11" db="EMBL/GenBank/DDBJ databases">
        <authorList>
            <person name="Amaro Gonzalez C."/>
        </authorList>
    </citation>
    <scope>NUCLEOTIDE SEQUENCE</scope>
</reference>
<dbReference type="AlphaFoldDB" id="A0A0E9V639"/>
<protein>
    <submittedName>
        <fullName evidence="1">Uncharacterized protein</fullName>
    </submittedName>
</protein>
<dbReference type="EMBL" id="GBXM01035672">
    <property type="protein sequence ID" value="JAH72905.1"/>
    <property type="molecule type" value="Transcribed_RNA"/>
</dbReference>
<sequence length="29" mass="3721">MKDWCLKDRHTYRQMYIHFDTRVNTHPMP</sequence>
<organism evidence="1">
    <name type="scientific">Anguilla anguilla</name>
    <name type="common">European freshwater eel</name>
    <name type="synonym">Muraena anguilla</name>
    <dbReference type="NCBI Taxonomy" id="7936"/>
    <lineage>
        <taxon>Eukaryota</taxon>
        <taxon>Metazoa</taxon>
        <taxon>Chordata</taxon>
        <taxon>Craniata</taxon>
        <taxon>Vertebrata</taxon>
        <taxon>Euteleostomi</taxon>
        <taxon>Actinopterygii</taxon>
        <taxon>Neopterygii</taxon>
        <taxon>Teleostei</taxon>
        <taxon>Anguilliformes</taxon>
        <taxon>Anguillidae</taxon>
        <taxon>Anguilla</taxon>
    </lineage>
</organism>
<reference evidence="1" key="2">
    <citation type="journal article" date="2015" name="Fish Shellfish Immunol.">
        <title>Early steps in the European eel (Anguilla anguilla)-Vibrio vulnificus interaction in the gills: Role of the RtxA13 toxin.</title>
        <authorList>
            <person name="Callol A."/>
            <person name="Pajuelo D."/>
            <person name="Ebbesson L."/>
            <person name="Teles M."/>
            <person name="MacKenzie S."/>
            <person name="Amaro C."/>
        </authorList>
    </citation>
    <scope>NUCLEOTIDE SEQUENCE</scope>
</reference>